<feature type="modified residue" description="4-aspartylphosphate" evidence="1">
    <location>
        <position position="55"/>
    </location>
</feature>
<dbReference type="InterPro" id="IPR001789">
    <property type="entry name" value="Sig_transdc_resp-reg_receiver"/>
</dbReference>
<dbReference type="OrthoDB" id="2962330at2"/>
<sequence length="248" mass="28618">MDNVTILIIEDTPQESDKLIKVLTENNYSIAGVAKSFKEALDLFYKVKVDIVIIDIFLDGVPDGITFAETINTVPDASKPFVFLTSSTDRKIFERAKLTQPFSFLMKPFNELEVLYAIEMAVEKFYNQNDVFITDEEDTVISSDYLFIKKGKSLKKVLLSDIIYIEVEEKYCNIITEKEKFVILISLTKILKLLDENSFCRTHRNYIVNLDKITEIVPTDNLIVLQGNHHVTLSERYKDLIKKVRTLK</sequence>
<evidence type="ECO:0000256" key="1">
    <source>
        <dbReference type="PROSITE-ProRule" id="PRU00169"/>
    </source>
</evidence>
<dbReference type="Pfam" id="PF00072">
    <property type="entry name" value="Response_reg"/>
    <property type="match status" value="1"/>
</dbReference>
<proteinExistence type="predicted"/>
<protein>
    <submittedName>
        <fullName evidence="4">LytTR family two component transcriptional regulator</fullName>
    </submittedName>
</protein>
<dbReference type="Pfam" id="PF04397">
    <property type="entry name" value="LytTR"/>
    <property type="match status" value="1"/>
</dbReference>
<dbReference type="SUPFAM" id="SSF52172">
    <property type="entry name" value="CheY-like"/>
    <property type="match status" value="1"/>
</dbReference>
<feature type="domain" description="Response regulatory" evidence="2">
    <location>
        <begin position="5"/>
        <end position="122"/>
    </location>
</feature>
<keyword evidence="1" id="KW-0597">Phosphoprotein</keyword>
<dbReference type="AlphaFoldDB" id="A0A4R2P1J1"/>
<dbReference type="Gene3D" id="2.40.50.1020">
    <property type="entry name" value="LytTr DNA-binding domain"/>
    <property type="match status" value="1"/>
</dbReference>
<accession>A0A4R2P1J1</accession>
<dbReference type="PROSITE" id="PS50930">
    <property type="entry name" value="HTH_LYTTR"/>
    <property type="match status" value="1"/>
</dbReference>
<evidence type="ECO:0000313" key="4">
    <source>
        <dbReference type="EMBL" id="TCP28432.1"/>
    </source>
</evidence>
<dbReference type="InterPro" id="IPR011006">
    <property type="entry name" value="CheY-like_superfamily"/>
</dbReference>
<dbReference type="InterPro" id="IPR046947">
    <property type="entry name" value="LytR-like"/>
</dbReference>
<feature type="domain" description="HTH LytTR-type" evidence="3">
    <location>
        <begin position="146"/>
        <end position="248"/>
    </location>
</feature>
<dbReference type="RefSeq" id="WP_132792684.1">
    <property type="nucleotide sequence ID" value="NZ_SLXM01000001.1"/>
</dbReference>
<gene>
    <name evidence="4" type="ORF">EV195_101610</name>
</gene>
<keyword evidence="5" id="KW-1185">Reference proteome</keyword>
<reference evidence="4 5" key="1">
    <citation type="submission" date="2019-03" db="EMBL/GenBank/DDBJ databases">
        <title>Genomic Encyclopedia of Type Strains, Phase IV (KMG-IV): sequencing the most valuable type-strain genomes for metagenomic binning, comparative biology and taxonomic classification.</title>
        <authorList>
            <person name="Goeker M."/>
        </authorList>
    </citation>
    <scope>NUCLEOTIDE SEQUENCE [LARGE SCALE GENOMIC DNA]</scope>
    <source>
        <strain evidence="4 5">DSM 14836</strain>
    </source>
</reference>
<dbReference type="Proteomes" id="UP000294564">
    <property type="component" value="Unassembled WGS sequence"/>
</dbReference>
<dbReference type="EMBL" id="SLXM01000001">
    <property type="protein sequence ID" value="TCP28432.1"/>
    <property type="molecule type" value="Genomic_DNA"/>
</dbReference>
<organism evidence="4 5">
    <name type="scientific">Tenacibaculum skagerrakense</name>
    <dbReference type="NCBI Taxonomy" id="186571"/>
    <lineage>
        <taxon>Bacteria</taxon>
        <taxon>Pseudomonadati</taxon>
        <taxon>Bacteroidota</taxon>
        <taxon>Flavobacteriia</taxon>
        <taxon>Flavobacteriales</taxon>
        <taxon>Flavobacteriaceae</taxon>
        <taxon>Tenacibaculum</taxon>
    </lineage>
</organism>
<dbReference type="SMART" id="SM00850">
    <property type="entry name" value="LytTR"/>
    <property type="match status" value="1"/>
</dbReference>
<dbReference type="GO" id="GO:0003677">
    <property type="term" value="F:DNA binding"/>
    <property type="evidence" value="ECO:0007669"/>
    <property type="project" value="InterPro"/>
</dbReference>
<dbReference type="PANTHER" id="PTHR37299:SF1">
    <property type="entry name" value="STAGE 0 SPORULATION PROTEIN A HOMOLOG"/>
    <property type="match status" value="1"/>
</dbReference>
<evidence type="ECO:0000259" key="2">
    <source>
        <dbReference type="PROSITE" id="PS50110"/>
    </source>
</evidence>
<evidence type="ECO:0000259" key="3">
    <source>
        <dbReference type="PROSITE" id="PS50930"/>
    </source>
</evidence>
<dbReference type="PANTHER" id="PTHR37299">
    <property type="entry name" value="TRANSCRIPTIONAL REGULATOR-RELATED"/>
    <property type="match status" value="1"/>
</dbReference>
<comment type="caution">
    <text evidence="4">The sequence shown here is derived from an EMBL/GenBank/DDBJ whole genome shotgun (WGS) entry which is preliminary data.</text>
</comment>
<dbReference type="InterPro" id="IPR007492">
    <property type="entry name" value="LytTR_DNA-bd_dom"/>
</dbReference>
<dbReference type="SMART" id="SM00448">
    <property type="entry name" value="REC"/>
    <property type="match status" value="1"/>
</dbReference>
<dbReference type="Gene3D" id="3.40.50.2300">
    <property type="match status" value="1"/>
</dbReference>
<name>A0A4R2P1J1_9FLAO</name>
<evidence type="ECO:0000313" key="5">
    <source>
        <dbReference type="Proteomes" id="UP000294564"/>
    </source>
</evidence>
<dbReference type="PROSITE" id="PS50110">
    <property type="entry name" value="RESPONSE_REGULATORY"/>
    <property type="match status" value="1"/>
</dbReference>
<dbReference type="GO" id="GO:0000156">
    <property type="term" value="F:phosphorelay response regulator activity"/>
    <property type="evidence" value="ECO:0007669"/>
    <property type="project" value="InterPro"/>
</dbReference>